<evidence type="ECO:0000259" key="11">
    <source>
        <dbReference type="Pfam" id="PF12697"/>
    </source>
</evidence>
<dbReference type="Pfam" id="PF12697">
    <property type="entry name" value="Abhydrolase_6"/>
    <property type="match status" value="1"/>
</dbReference>
<dbReference type="InterPro" id="IPR038770">
    <property type="entry name" value="Na+/solute_symporter_sf"/>
</dbReference>
<proteinExistence type="inferred from homology"/>
<evidence type="ECO:0000256" key="6">
    <source>
        <dbReference type="ARBA" id="ARBA00022946"/>
    </source>
</evidence>
<reference evidence="12" key="2">
    <citation type="submission" date="2018-05" db="EMBL/GenBank/DDBJ databases">
        <title>OgluRS3 (Oryza glumaepatula Reference Sequence Version 3).</title>
        <authorList>
            <person name="Zhang J."/>
            <person name="Kudrna D."/>
            <person name="Lee S."/>
            <person name="Talag J."/>
            <person name="Welchert J."/>
            <person name="Wing R.A."/>
        </authorList>
    </citation>
    <scope>NUCLEOTIDE SEQUENCE [LARGE SCALE GENOMIC DNA]</scope>
</reference>
<organism evidence="12">
    <name type="scientific">Oryza glumipatula</name>
    <dbReference type="NCBI Taxonomy" id="40148"/>
    <lineage>
        <taxon>Eukaryota</taxon>
        <taxon>Viridiplantae</taxon>
        <taxon>Streptophyta</taxon>
        <taxon>Embryophyta</taxon>
        <taxon>Tracheophyta</taxon>
        <taxon>Spermatophyta</taxon>
        <taxon>Magnoliopsida</taxon>
        <taxon>Liliopsida</taxon>
        <taxon>Poales</taxon>
        <taxon>Poaceae</taxon>
        <taxon>BOP clade</taxon>
        <taxon>Oryzoideae</taxon>
        <taxon>Oryzeae</taxon>
        <taxon>Oryzinae</taxon>
        <taxon>Oryza</taxon>
    </lineage>
</organism>
<dbReference type="Pfam" id="PF01758">
    <property type="entry name" value="SBF"/>
    <property type="match status" value="1"/>
</dbReference>
<dbReference type="InterPro" id="IPR029058">
    <property type="entry name" value="AB_hydrolase_fold"/>
</dbReference>
<comment type="function">
    <text evidence="1">May function as sodium-coupled metabolite transporter across the chloroplast envelope.</text>
</comment>
<accession>A0A0D9ZJU6</accession>
<keyword evidence="8 10" id="KW-0472">Membrane</keyword>
<protein>
    <recommendedName>
        <fullName evidence="11">AB hydrolase-1 domain-containing protein</fullName>
    </recommendedName>
</protein>
<feature type="transmembrane region" description="Helical" evidence="10">
    <location>
        <begin position="466"/>
        <end position="486"/>
    </location>
</feature>
<dbReference type="PANTHER" id="PTHR10361:SF28">
    <property type="entry name" value="P3 PROTEIN-RELATED"/>
    <property type="match status" value="1"/>
</dbReference>
<keyword evidence="13" id="KW-1185">Reference proteome</keyword>
<sequence length="1279" mass="137297">MKKAERKKHKLVQSSDDKDEEQERKPKIEFAPNSSPFPDPWSLTRSPVSDARQEDAPPPPIRRGDADVPCARAAAAAAAAKPARLRVVPPRRRWSPVTRRRLAASFGWRRRASYPIHPAPCRRPQEAETPKSQLPTAKADRSTSDAMPLLRRLPAAPHRTPIHHDQHLHLFNTHNTRNRGEKVQYDRATISSLPVTCLRIRYSSNNPVRHLRGIPSSRCHAAADPAPSKIPGGGSGALEAGVVGWRDLLLQVGEVLSLGFPVWVASACAVALWRPPAFLWVSPMAQIVGISFTMLGMGMTLTLDDLKTALLMPKELAAGFLLQYSSRASDLCTGDATVRISHQQAIKLTNLLCCWIDIGVLLPWRGNVALSVLMTAASTFAAAFLTPLLTSKLAGQYVAVDPMGLFVSTSQVVLAPVLLGALLNQYCNGLVQLVSPLMPFIAVATVAVLCGNAIAQNASAILSSGLQVVMSVCWLHASGFFFGYVLSRTIGIDISSSRTISIEVGMQNSVLGVVLASKHFGNPLTAVPCAVSSVCHSVYASLPFTAANLQRLPPSSPSLTRGGASPASCSPSSTGDREDGVARSCSRRLKNVRHSGKAACELSRRRAPADEDRELLRPSTFHRRSPPSIRLLTPPVLRRYFASLPSIPAGIRYQVPTCAVLLRLQRSDTGDEFLVLDVELLRSAGVRGGGGEGAGGECGTAQREGGAGVTLRDGATEKDSAREKRAPRPGGTMRVRRGLPVLDSGAGTADYGPERGVVRKWRDCGVAGDDGRAAAQARWSVLCGAARLGSALAVRDGAAPGVQQLAATRGSDGARGCRQRPAASSSRCSAVQGTADGQQFFVVMWPAQSCVCSVHATETNRVTARRASVRRRRTASAALQHGVSRREEENKKIEERLTSLTHIIVDLIYVWVVNPASRAAVIRIGTSSSPKMPPPMAMATPAASATLTLLLPASPPMRLRARRPPARTSRSRPLLLRASCAYALREGQSQRFHRLPCGLDLEVIAQQPPAPATGGGGAAARPPLVFVHGSFHAAWCWAEHWLPFFSRAGFPCYALSLRAQGESSVPPEKVAGTLETHTGDIADFIRNEVSLPPVLIGHSFGGLIVQQYISCLGELLHPKLAGAVLVCSVPPSGNSGLVWRYLLTKPVAAIKVTLSLAAKRFANSLSLCKETFFSPEMDDDLVQRYQGLMKDSSKLPLFDLRKLNASLPVASVPNNTVNILVVGASSDFIVDAEGLSETARFYNVQPVCIEGIAHDMMLDCSWDKGAGIILSWLEKLTPR</sequence>
<dbReference type="InterPro" id="IPR000073">
    <property type="entry name" value="AB_hydrolase_1"/>
</dbReference>
<keyword evidence="7 10" id="KW-1133">Transmembrane helix</keyword>
<feature type="region of interest" description="Disordered" evidence="9">
    <location>
        <begin position="555"/>
        <end position="584"/>
    </location>
</feature>
<evidence type="ECO:0000313" key="13">
    <source>
        <dbReference type="Proteomes" id="UP000026961"/>
    </source>
</evidence>
<dbReference type="EnsemblPlants" id="OGLUM04G09700.1">
    <property type="protein sequence ID" value="OGLUM04G09700.1"/>
    <property type="gene ID" value="OGLUM04G09700"/>
</dbReference>
<dbReference type="Gramene" id="OGLUM04G09700.1">
    <property type="protein sequence ID" value="OGLUM04G09700.1"/>
    <property type="gene ID" value="OGLUM04G09700"/>
</dbReference>
<feature type="compositionally biased region" description="Gly residues" evidence="9">
    <location>
        <begin position="689"/>
        <end position="698"/>
    </location>
</feature>
<feature type="domain" description="AB hydrolase-1" evidence="11">
    <location>
        <begin position="1024"/>
        <end position="1258"/>
    </location>
</feature>
<feature type="transmembrane region" description="Helical" evidence="10">
    <location>
        <begin position="370"/>
        <end position="391"/>
    </location>
</feature>
<evidence type="ECO:0000256" key="4">
    <source>
        <dbReference type="ARBA" id="ARBA00006528"/>
    </source>
</evidence>
<comment type="subcellular location">
    <subcellularLocation>
        <location evidence="3">Membrane</location>
        <topology evidence="3">Multi-pass membrane protein</topology>
    </subcellularLocation>
    <subcellularLocation>
        <location evidence="2">Plastid</location>
        <location evidence="2">Chloroplast envelope</location>
    </subcellularLocation>
</comment>
<dbReference type="Gene3D" id="1.20.1530.20">
    <property type="match status" value="2"/>
</dbReference>
<evidence type="ECO:0000313" key="12">
    <source>
        <dbReference type="EnsemblPlants" id="OGLUM04G09700.1"/>
    </source>
</evidence>
<dbReference type="InterPro" id="IPR004710">
    <property type="entry name" value="Bilac:Na_transpt"/>
</dbReference>
<feature type="compositionally biased region" description="Low complexity" evidence="9">
    <location>
        <begin position="562"/>
        <end position="573"/>
    </location>
</feature>
<dbReference type="eggNOG" id="KOG2718">
    <property type="taxonomic scope" value="Eukaryota"/>
</dbReference>
<feature type="region of interest" description="Disordered" evidence="9">
    <location>
        <begin position="1"/>
        <end position="66"/>
    </location>
</feature>
<keyword evidence="6" id="KW-0809">Transit peptide</keyword>
<evidence type="ECO:0000256" key="5">
    <source>
        <dbReference type="ARBA" id="ARBA00022692"/>
    </source>
</evidence>
<feature type="compositionally biased region" description="Basic residues" evidence="9">
    <location>
        <begin position="1"/>
        <end position="11"/>
    </location>
</feature>
<dbReference type="STRING" id="40148.A0A0D9ZJU6"/>
<feature type="transmembrane region" description="Helical" evidence="10">
    <location>
        <begin position="429"/>
        <end position="454"/>
    </location>
</feature>
<evidence type="ECO:0000256" key="3">
    <source>
        <dbReference type="ARBA" id="ARBA00004141"/>
    </source>
</evidence>
<name>A0A0D9ZJU6_9ORYZ</name>
<dbReference type="PANTHER" id="PTHR10361">
    <property type="entry name" value="SODIUM-BILE ACID COTRANSPORTER"/>
    <property type="match status" value="1"/>
</dbReference>
<dbReference type="GO" id="GO:0016020">
    <property type="term" value="C:membrane"/>
    <property type="evidence" value="ECO:0007669"/>
    <property type="project" value="UniProtKB-SubCell"/>
</dbReference>
<dbReference type="GO" id="GO:0009941">
    <property type="term" value="C:chloroplast envelope"/>
    <property type="evidence" value="ECO:0007669"/>
    <property type="project" value="UniProtKB-SubCell"/>
</dbReference>
<dbReference type="Gene3D" id="3.40.50.1820">
    <property type="entry name" value="alpha/beta hydrolase"/>
    <property type="match status" value="1"/>
</dbReference>
<feature type="transmembrane region" description="Helical" evidence="10">
    <location>
        <begin position="279"/>
        <end position="303"/>
    </location>
</feature>
<evidence type="ECO:0000256" key="2">
    <source>
        <dbReference type="ARBA" id="ARBA00004119"/>
    </source>
</evidence>
<evidence type="ECO:0000256" key="1">
    <source>
        <dbReference type="ARBA" id="ARBA00003198"/>
    </source>
</evidence>
<dbReference type="Proteomes" id="UP000026961">
    <property type="component" value="Chromosome 4"/>
</dbReference>
<dbReference type="SUPFAM" id="SSF53474">
    <property type="entry name" value="alpha/beta-Hydrolases"/>
    <property type="match status" value="1"/>
</dbReference>
<evidence type="ECO:0000256" key="8">
    <source>
        <dbReference type="ARBA" id="ARBA00023136"/>
    </source>
</evidence>
<evidence type="ECO:0000256" key="10">
    <source>
        <dbReference type="SAM" id="Phobius"/>
    </source>
</evidence>
<feature type="compositionally biased region" description="Basic and acidic residues" evidence="9">
    <location>
        <begin position="714"/>
        <end position="726"/>
    </location>
</feature>
<feature type="region of interest" description="Disordered" evidence="9">
    <location>
        <begin position="689"/>
        <end position="738"/>
    </location>
</feature>
<reference evidence="12" key="1">
    <citation type="submission" date="2015-04" db="UniProtKB">
        <authorList>
            <consortium name="EnsemblPlants"/>
        </authorList>
    </citation>
    <scope>IDENTIFICATION</scope>
</reference>
<dbReference type="AlphaFoldDB" id="A0A0D9ZJU6"/>
<evidence type="ECO:0000256" key="7">
    <source>
        <dbReference type="ARBA" id="ARBA00022989"/>
    </source>
</evidence>
<comment type="similarity">
    <text evidence="4">Belongs to the bile acid:sodium symporter (BASS) (TC 2.A.28) family.</text>
</comment>
<dbReference type="InterPro" id="IPR002657">
    <property type="entry name" value="BilAc:Na_symport/Acr3"/>
</dbReference>
<feature type="region of interest" description="Disordered" evidence="9">
    <location>
        <begin position="117"/>
        <end position="145"/>
    </location>
</feature>
<evidence type="ECO:0000256" key="9">
    <source>
        <dbReference type="SAM" id="MobiDB-lite"/>
    </source>
</evidence>
<keyword evidence="5 10" id="KW-0812">Transmembrane</keyword>
<feature type="transmembrane region" description="Helical" evidence="10">
    <location>
        <begin position="403"/>
        <end position="423"/>
    </location>
</feature>